<accession>A0A5P8KH44</accession>
<dbReference type="EMBL" id="CP045096">
    <property type="protein sequence ID" value="QFR02684.1"/>
    <property type="molecule type" value="Genomic_DNA"/>
</dbReference>
<evidence type="ECO:0000256" key="1">
    <source>
        <dbReference type="SAM" id="MobiDB-lite"/>
    </source>
</evidence>
<feature type="compositionally biased region" description="Low complexity" evidence="1">
    <location>
        <begin position="17"/>
        <end position="43"/>
    </location>
</feature>
<proteinExistence type="predicted"/>
<organism evidence="2 3">
    <name type="scientific">Streptomyces phaeolivaceus</name>
    <dbReference type="NCBI Taxonomy" id="2653200"/>
    <lineage>
        <taxon>Bacteria</taxon>
        <taxon>Bacillati</taxon>
        <taxon>Actinomycetota</taxon>
        <taxon>Actinomycetes</taxon>
        <taxon>Kitasatosporales</taxon>
        <taxon>Streptomycetaceae</taxon>
        <taxon>Streptomyces</taxon>
    </lineage>
</organism>
<evidence type="ECO:0000313" key="2">
    <source>
        <dbReference type="EMBL" id="QFR02684.1"/>
    </source>
</evidence>
<protein>
    <submittedName>
        <fullName evidence="2">Uncharacterized protein</fullName>
    </submittedName>
</protein>
<name>A0A5P8KH44_9ACTN</name>
<evidence type="ECO:0000313" key="3">
    <source>
        <dbReference type="Proteomes" id="UP000327294"/>
    </source>
</evidence>
<feature type="compositionally biased region" description="Basic and acidic residues" evidence="1">
    <location>
        <begin position="53"/>
        <end position="63"/>
    </location>
</feature>
<sequence length="63" mass="6833">MRHTVRRSSRGVEQTGASRLRPTSRAPRTAAPGAATGATPTRLDLGTTRIHQKVPERNSDSRP</sequence>
<dbReference type="KEGG" id="sphv:F9278_20780"/>
<reference evidence="2 3" key="1">
    <citation type="submission" date="2019-10" db="EMBL/GenBank/DDBJ databases">
        <title>Streptomyces sp. strain GY16 isolated from leaves of Broussonetia papyrifera.</title>
        <authorList>
            <person name="Mo P."/>
        </authorList>
    </citation>
    <scope>NUCLEOTIDE SEQUENCE [LARGE SCALE GENOMIC DNA]</scope>
    <source>
        <strain evidence="2 3">GY16</strain>
    </source>
</reference>
<keyword evidence="3" id="KW-1185">Reference proteome</keyword>
<feature type="region of interest" description="Disordered" evidence="1">
    <location>
        <begin position="1"/>
        <end position="63"/>
    </location>
</feature>
<dbReference type="AlphaFoldDB" id="A0A5P8KH44"/>
<gene>
    <name evidence="2" type="ORF">F9278_20780</name>
</gene>
<dbReference type="Proteomes" id="UP000327294">
    <property type="component" value="Chromosome"/>
</dbReference>